<dbReference type="Proteomes" id="UP000324222">
    <property type="component" value="Unassembled WGS sequence"/>
</dbReference>
<evidence type="ECO:0000313" key="3">
    <source>
        <dbReference type="Proteomes" id="UP000324222"/>
    </source>
</evidence>
<evidence type="ECO:0000313" key="2">
    <source>
        <dbReference type="EMBL" id="MPD06895.1"/>
    </source>
</evidence>
<reference evidence="2 3" key="1">
    <citation type="submission" date="2019-05" db="EMBL/GenBank/DDBJ databases">
        <title>Another draft genome of Portunus trituberculatus and its Hox gene families provides insights of decapod evolution.</title>
        <authorList>
            <person name="Jeong J.-H."/>
            <person name="Song I."/>
            <person name="Kim S."/>
            <person name="Choi T."/>
            <person name="Kim D."/>
            <person name="Ryu S."/>
            <person name="Kim W."/>
        </authorList>
    </citation>
    <scope>NUCLEOTIDE SEQUENCE [LARGE SCALE GENOMIC DNA]</scope>
    <source>
        <tissue evidence="2">Muscle</tissue>
    </source>
</reference>
<name>A0A5B7KPT0_PORTR</name>
<accession>A0A5B7KPT0</accession>
<proteinExistence type="predicted"/>
<organism evidence="2 3">
    <name type="scientific">Portunus trituberculatus</name>
    <name type="common">Swimming crab</name>
    <name type="synonym">Neptunus trituberculatus</name>
    <dbReference type="NCBI Taxonomy" id="210409"/>
    <lineage>
        <taxon>Eukaryota</taxon>
        <taxon>Metazoa</taxon>
        <taxon>Ecdysozoa</taxon>
        <taxon>Arthropoda</taxon>
        <taxon>Crustacea</taxon>
        <taxon>Multicrustacea</taxon>
        <taxon>Malacostraca</taxon>
        <taxon>Eumalacostraca</taxon>
        <taxon>Eucarida</taxon>
        <taxon>Decapoda</taxon>
        <taxon>Pleocyemata</taxon>
        <taxon>Brachyura</taxon>
        <taxon>Eubrachyura</taxon>
        <taxon>Portunoidea</taxon>
        <taxon>Portunidae</taxon>
        <taxon>Portuninae</taxon>
        <taxon>Portunus</taxon>
    </lineage>
</organism>
<sequence length="70" mass="7117">MNTWVSDAAGRATAAVDAVNGWLNLRVPAGVLGTSTVSYRKGGAPSPPPSAPSLTSARCGDDFTGNLRTK</sequence>
<keyword evidence="3" id="KW-1185">Reference proteome</keyword>
<evidence type="ECO:0000256" key="1">
    <source>
        <dbReference type="SAM" id="MobiDB-lite"/>
    </source>
</evidence>
<dbReference type="EMBL" id="VSRR010153559">
    <property type="protein sequence ID" value="MPD06895.1"/>
    <property type="molecule type" value="Genomic_DNA"/>
</dbReference>
<comment type="caution">
    <text evidence="2">The sequence shown here is derived from an EMBL/GenBank/DDBJ whole genome shotgun (WGS) entry which is preliminary data.</text>
</comment>
<gene>
    <name evidence="2" type="ORF">E2C01_102727</name>
</gene>
<dbReference type="AlphaFoldDB" id="A0A5B7KPT0"/>
<protein>
    <submittedName>
        <fullName evidence="2">Uncharacterized protein</fullName>
    </submittedName>
</protein>
<feature type="region of interest" description="Disordered" evidence="1">
    <location>
        <begin position="40"/>
        <end position="70"/>
    </location>
</feature>